<keyword evidence="7" id="KW-0963">Cytoplasm</keyword>
<evidence type="ECO:0000256" key="12">
    <source>
        <dbReference type="ARBA" id="ARBA00023049"/>
    </source>
</evidence>
<dbReference type="SUPFAM" id="SSF63737">
    <property type="entry name" value="Leukotriene A4 hydrolase N-terminal domain"/>
    <property type="match status" value="1"/>
</dbReference>
<name>A0A8H6QXQ7_9EURO</name>
<evidence type="ECO:0000256" key="8">
    <source>
        <dbReference type="ARBA" id="ARBA00022670"/>
    </source>
</evidence>
<organism evidence="18 19">
    <name type="scientific">Aspergillus felis</name>
    <dbReference type="NCBI Taxonomy" id="1287682"/>
    <lineage>
        <taxon>Eukaryota</taxon>
        <taxon>Fungi</taxon>
        <taxon>Dikarya</taxon>
        <taxon>Ascomycota</taxon>
        <taxon>Pezizomycotina</taxon>
        <taxon>Eurotiomycetes</taxon>
        <taxon>Eurotiomycetidae</taxon>
        <taxon>Eurotiales</taxon>
        <taxon>Aspergillaceae</taxon>
        <taxon>Aspergillus</taxon>
        <taxon>Aspergillus subgen. Fumigati</taxon>
    </lineage>
</organism>
<evidence type="ECO:0000256" key="9">
    <source>
        <dbReference type="ARBA" id="ARBA00022723"/>
    </source>
</evidence>
<evidence type="ECO:0000313" key="19">
    <source>
        <dbReference type="Proteomes" id="UP000641853"/>
    </source>
</evidence>
<dbReference type="GO" id="GO:0004177">
    <property type="term" value="F:aminopeptidase activity"/>
    <property type="evidence" value="ECO:0007669"/>
    <property type="project" value="TreeGrafter"/>
</dbReference>
<dbReference type="InterPro" id="IPR038502">
    <property type="entry name" value="M1_LTA-4_hydro/amino_C_sf"/>
</dbReference>
<feature type="active site" description="Proton donor" evidence="15">
    <location>
        <position position="348"/>
    </location>
</feature>
<evidence type="ECO:0000256" key="16">
    <source>
        <dbReference type="PIRSR" id="PIRSR634015-3"/>
    </source>
</evidence>
<dbReference type="InterPro" id="IPR034015">
    <property type="entry name" value="M1_LTA4H"/>
</dbReference>
<dbReference type="GO" id="GO:0005829">
    <property type="term" value="C:cytosol"/>
    <property type="evidence" value="ECO:0007669"/>
    <property type="project" value="TreeGrafter"/>
</dbReference>
<dbReference type="Gene3D" id="1.10.390.10">
    <property type="entry name" value="Neutral Protease Domain 2"/>
    <property type="match status" value="1"/>
</dbReference>
<dbReference type="SMART" id="SM01263">
    <property type="entry name" value="Leuk-A4-hydro_C"/>
    <property type="match status" value="1"/>
</dbReference>
<feature type="domain" description="Peptidase M1 leukotriene A4 hydrolase/aminopeptidase C-terminal" evidence="17">
    <location>
        <begin position="429"/>
        <end position="571"/>
    </location>
</feature>
<dbReference type="FunFam" id="1.10.390.10:FF:000009">
    <property type="entry name" value="Leukotriene A(4) hydrolase"/>
    <property type="match status" value="1"/>
</dbReference>
<dbReference type="GO" id="GO:0008270">
    <property type="term" value="F:zinc ion binding"/>
    <property type="evidence" value="ECO:0007669"/>
    <property type="project" value="InterPro"/>
</dbReference>
<evidence type="ECO:0000256" key="13">
    <source>
        <dbReference type="ARBA" id="ARBA00030177"/>
    </source>
</evidence>
<dbReference type="InterPro" id="IPR042097">
    <property type="entry name" value="Aminopeptidase_N-like_N_sf"/>
</dbReference>
<evidence type="ECO:0000256" key="11">
    <source>
        <dbReference type="ARBA" id="ARBA00022833"/>
    </source>
</evidence>
<dbReference type="FunFam" id="1.25.40.320:FF:000001">
    <property type="entry name" value="Leukotriene A(4) hydrolase"/>
    <property type="match status" value="1"/>
</dbReference>
<dbReference type="GO" id="GO:0004301">
    <property type="term" value="F:epoxide hydrolase activity"/>
    <property type="evidence" value="ECO:0007669"/>
    <property type="project" value="UniProtKB-EC"/>
</dbReference>
<dbReference type="InterPro" id="IPR014782">
    <property type="entry name" value="Peptidase_M1_dom"/>
</dbReference>
<evidence type="ECO:0000256" key="14">
    <source>
        <dbReference type="ARBA" id="ARBA00031416"/>
    </source>
</evidence>
<keyword evidence="11 16" id="KW-0862">Zinc</keyword>
<dbReference type="Gene3D" id="2.60.40.1730">
    <property type="entry name" value="tricorn interacting facor f3 domain"/>
    <property type="match status" value="1"/>
</dbReference>
<feature type="binding site" evidence="16">
    <location>
        <position position="260"/>
    </location>
    <ligand>
        <name>Zn(2+)</name>
        <dbReference type="ChEBI" id="CHEBI:29105"/>
        <note>catalytic</note>
    </ligand>
</feature>
<dbReference type="InterPro" id="IPR049980">
    <property type="entry name" value="LTA4H_cat"/>
</dbReference>
<dbReference type="CDD" id="cd09599">
    <property type="entry name" value="M1_LTA4H"/>
    <property type="match status" value="1"/>
</dbReference>
<dbReference type="AlphaFoldDB" id="A0A8H6QXQ7"/>
<dbReference type="Pfam" id="PF17900">
    <property type="entry name" value="Peptidase_M1_N"/>
    <property type="match status" value="1"/>
</dbReference>
<dbReference type="PANTHER" id="PTHR45726">
    <property type="entry name" value="LEUKOTRIENE A-4 HYDROLASE"/>
    <property type="match status" value="1"/>
</dbReference>
<dbReference type="GO" id="GO:0006508">
    <property type="term" value="P:proteolysis"/>
    <property type="evidence" value="ECO:0007669"/>
    <property type="project" value="UniProtKB-KW"/>
</dbReference>
<dbReference type="PANTHER" id="PTHR45726:SF3">
    <property type="entry name" value="LEUKOTRIENE A-4 HYDROLASE"/>
    <property type="match status" value="1"/>
</dbReference>
<dbReference type="InterPro" id="IPR016024">
    <property type="entry name" value="ARM-type_fold"/>
</dbReference>
<dbReference type="SUPFAM" id="SSF55486">
    <property type="entry name" value="Metalloproteases ('zincins'), catalytic domain"/>
    <property type="match status" value="1"/>
</dbReference>
<dbReference type="SUPFAM" id="SSF48371">
    <property type="entry name" value="ARM repeat"/>
    <property type="match status" value="1"/>
</dbReference>
<evidence type="ECO:0000256" key="10">
    <source>
        <dbReference type="ARBA" id="ARBA00022801"/>
    </source>
</evidence>
<evidence type="ECO:0000256" key="3">
    <source>
        <dbReference type="ARBA" id="ARBA00004496"/>
    </source>
</evidence>
<gene>
    <name evidence="18" type="ORF">CNMCM7691_000082</name>
</gene>
<comment type="catalytic activity">
    <reaction evidence="1">
        <text>an epoxide + H2O = an ethanediol</text>
        <dbReference type="Rhea" id="RHEA:19037"/>
        <dbReference type="ChEBI" id="CHEBI:15377"/>
        <dbReference type="ChEBI" id="CHEBI:32955"/>
        <dbReference type="ChEBI" id="CHEBI:140594"/>
        <dbReference type="EC" id="3.3.2.10"/>
    </reaction>
</comment>
<comment type="caution">
    <text evidence="18">The sequence shown here is derived from an EMBL/GenBank/DDBJ whole genome shotgun (WGS) entry which is preliminary data.</text>
</comment>
<dbReference type="EMBL" id="JACBAG010001826">
    <property type="protein sequence ID" value="KAF7180953.1"/>
    <property type="molecule type" value="Genomic_DNA"/>
</dbReference>
<dbReference type="Pfam" id="PF01433">
    <property type="entry name" value="Peptidase_M1"/>
    <property type="match status" value="1"/>
</dbReference>
<evidence type="ECO:0000256" key="7">
    <source>
        <dbReference type="ARBA" id="ARBA00022490"/>
    </source>
</evidence>
<evidence type="ECO:0000256" key="1">
    <source>
        <dbReference type="ARBA" id="ARBA00001268"/>
    </source>
</evidence>
<dbReference type="Proteomes" id="UP000641853">
    <property type="component" value="Unassembled WGS sequence"/>
</dbReference>
<keyword evidence="12" id="KW-0482">Metalloprotease</keyword>
<sequence>MAAVVNPPRDPNTLSNYNNWVSTHITANFDILFDQRKLAGNVIHKLRSTTHGESNHIILDTNHLDIGGVKVNGQPSEWEFLPRLEPYGTPLKIKLDQGVKLNETIEVDISIKTTEKCTALQWLTPAQTSNKKHPYMFSQCQAIHARSIFPCQDTPDVKCTLDFNITSPLPVIASGLPVRSSSEAPKSDGKTLYKFHQKVPIPSYLFALASGDISEAPIGPRSVVATSPDKLSECQWELEADTEKFINAIEDRENIDVIAHELAHSWSGNLVTNASWEHFWLNEGWTTYLERRIVAAVHGEPYRHFSAIIGWKALTDSVEHFGHEHDFTKLITNLKGMDPDDAFSSIPYEKGFNFLFHLENLVGKSKFDLFIPHYFNKYKGKSLDSYEFKSTILDFFKDDSEASTALNELDWDGWFYAPGLPPKPDFDTSLVDVVYDLAKKWLSLPDSSFKPQPEDIRGLTANQVVVFLEQILVSERQLTPELSKLMGEIYGLAGSQNIEVANLYFQVGLQAGDASVLEPTADLLGKIGRMKFVRPLYRKLAKFDRKRAIETFEKHRDFYHPICRAMVEKDLFGKKDE</sequence>
<comment type="cofactor">
    <cofactor evidence="16">
        <name>Zn(2+)</name>
        <dbReference type="ChEBI" id="CHEBI:29105"/>
    </cofactor>
    <text evidence="16">Binds 1 zinc ion per subunit.</text>
</comment>
<evidence type="ECO:0000256" key="6">
    <source>
        <dbReference type="ARBA" id="ARBA00020017"/>
    </source>
</evidence>
<dbReference type="Pfam" id="PF09127">
    <property type="entry name" value="Leuk-A4-hydro_C"/>
    <property type="match status" value="1"/>
</dbReference>
<evidence type="ECO:0000313" key="18">
    <source>
        <dbReference type="EMBL" id="KAF7180953.1"/>
    </source>
</evidence>
<comment type="similarity">
    <text evidence="4">Belongs to the peptidase M1 family.</text>
</comment>
<evidence type="ECO:0000256" key="2">
    <source>
        <dbReference type="ARBA" id="ARBA00002142"/>
    </source>
</evidence>
<feature type="active site" description="Proton acceptor" evidence="15">
    <location>
        <position position="261"/>
    </location>
</feature>
<evidence type="ECO:0000256" key="5">
    <source>
        <dbReference type="ARBA" id="ARBA00013006"/>
    </source>
</evidence>
<feature type="binding site" evidence="16">
    <location>
        <position position="264"/>
    </location>
    <ligand>
        <name>Zn(2+)</name>
        <dbReference type="ChEBI" id="CHEBI:29105"/>
        <note>catalytic</note>
    </ligand>
</feature>
<dbReference type="EC" id="3.3.2.10" evidence="5"/>
<protein>
    <recommendedName>
        <fullName evidence="6">Leucine aminopeptidase 2</fullName>
        <ecNumber evidence="5">3.3.2.10</ecNumber>
    </recommendedName>
    <alternativeName>
        <fullName evidence="13">Epoxide hydrolase</fullName>
    </alternativeName>
    <alternativeName>
        <fullName evidence="14">Leukotriene A-4 hydrolase homolog</fullName>
    </alternativeName>
</protein>
<keyword evidence="8" id="KW-0645">Protease</keyword>
<comment type="subcellular location">
    <subcellularLocation>
        <location evidence="3">Cytoplasm</location>
    </subcellularLocation>
</comment>
<keyword evidence="19" id="KW-1185">Reference proteome</keyword>
<keyword evidence="9 16" id="KW-0479">Metal-binding</keyword>
<keyword evidence="10" id="KW-0378">Hydrolase</keyword>
<comment type="function">
    <text evidence="2">Aminopeptidase that preferentially cleaves di- and tripeptides. Also has low epoxide hydrolase activity (in vitro). Can hydrolyze the epoxide leukotriene LTA(4) but it forms preferentially 5,6-dihydroxy-7,9,11,14-eicosatetraenoic acid rather than the cytokine leukotriene B(4) as the product compared to the homologous mammalian enzyme (in vitro).</text>
</comment>
<dbReference type="InterPro" id="IPR027268">
    <property type="entry name" value="Peptidase_M4/M1_CTD_sf"/>
</dbReference>
<accession>A0A8H6QXQ7</accession>
<reference evidence="18" key="1">
    <citation type="submission" date="2020-06" db="EMBL/GenBank/DDBJ databases">
        <title>Draft genome sequences of strains closely related to Aspergillus parafelis and Aspergillus hiratsukae.</title>
        <authorList>
            <person name="Dos Santos R.A.C."/>
            <person name="Rivero-Menendez O."/>
            <person name="Steenwyk J.L."/>
            <person name="Mead M.E."/>
            <person name="Goldman G.H."/>
            <person name="Alastruey-Izquierdo A."/>
            <person name="Rokas A."/>
        </authorList>
    </citation>
    <scope>NUCLEOTIDE SEQUENCE</scope>
    <source>
        <strain evidence="18">CNM-CM7691</strain>
    </source>
</reference>
<evidence type="ECO:0000256" key="4">
    <source>
        <dbReference type="ARBA" id="ARBA00010136"/>
    </source>
</evidence>
<evidence type="ECO:0000259" key="17">
    <source>
        <dbReference type="SMART" id="SM01263"/>
    </source>
</evidence>
<dbReference type="InterPro" id="IPR015211">
    <property type="entry name" value="Peptidase_M1_C"/>
</dbReference>
<dbReference type="FunFam" id="2.60.40.1730:FF:000004">
    <property type="entry name" value="Leukotriene A(4) hydrolase"/>
    <property type="match status" value="1"/>
</dbReference>
<dbReference type="Gene3D" id="1.25.40.320">
    <property type="entry name" value="Peptidase M1, leukotriene A4 hydrolase/aminopeptidase C-terminal domain"/>
    <property type="match status" value="1"/>
</dbReference>
<proteinExistence type="inferred from homology"/>
<dbReference type="GO" id="GO:0008237">
    <property type="term" value="F:metallopeptidase activity"/>
    <property type="evidence" value="ECO:0007669"/>
    <property type="project" value="UniProtKB-KW"/>
</dbReference>
<dbReference type="InterPro" id="IPR045357">
    <property type="entry name" value="Aminopeptidase_N-like_N"/>
</dbReference>
<evidence type="ECO:0000256" key="15">
    <source>
        <dbReference type="PIRSR" id="PIRSR634015-1"/>
    </source>
</evidence>
<feature type="binding site" evidence="16">
    <location>
        <position position="283"/>
    </location>
    <ligand>
        <name>Zn(2+)</name>
        <dbReference type="ChEBI" id="CHEBI:29105"/>
        <note>catalytic</note>
    </ligand>
</feature>